<protein>
    <submittedName>
        <fullName evidence="1">Uncharacterized protein</fullName>
    </submittedName>
</protein>
<keyword evidence="2" id="KW-1185">Reference proteome</keyword>
<proteinExistence type="predicted"/>
<reference evidence="1" key="1">
    <citation type="submission" date="2020-08" db="EMBL/GenBank/DDBJ databases">
        <title>Spodoptera exigua strain:BAW_Kor-Di-RS1 Genome sequencing and assembly.</title>
        <authorList>
            <person name="Kim J."/>
            <person name="Nam H.Y."/>
            <person name="Kwon M."/>
            <person name="Choi J.H."/>
            <person name="Cho S.R."/>
            <person name="Kim G.-H."/>
        </authorList>
    </citation>
    <scope>NUCLEOTIDE SEQUENCE</scope>
    <source>
        <strain evidence="1">BAW_Kor-Di-RS1</strain>
        <tissue evidence="1">Whole-body</tissue>
    </source>
</reference>
<sequence>MSRDNCHKVLWDFISEGCSTDFMNNDDEECKKEESESFTILDIDHAMRSLHDQLKSRMADNFFGSKVRDIFRKLDEEERALFKGQVHIFLQRALKYIEERYDFSTDGIYKKFELLSLKPQELKLTWEVLSELPMILNIEDAINIDSLYSEFACLKTNCPGFDKFLSGNPSCVPGYKERGGMHQVLHGFPNPVVDREGFNTWLITVLDFVNKYHQTAFAANSEPTINIISTVDSSFNH</sequence>
<dbReference type="AlphaFoldDB" id="A0A835G049"/>
<accession>A0A835G049</accession>
<evidence type="ECO:0000313" key="1">
    <source>
        <dbReference type="EMBL" id="KAF9404754.1"/>
    </source>
</evidence>
<gene>
    <name evidence="1" type="ORF">HW555_014189</name>
</gene>
<dbReference type="EMBL" id="JACKWZ010000893">
    <property type="protein sequence ID" value="KAF9404754.1"/>
    <property type="molecule type" value="Genomic_DNA"/>
</dbReference>
<organism evidence="1 2">
    <name type="scientific">Spodoptera exigua</name>
    <name type="common">Beet armyworm</name>
    <name type="synonym">Noctua fulgens</name>
    <dbReference type="NCBI Taxonomy" id="7107"/>
    <lineage>
        <taxon>Eukaryota</taxon>
        <taxon>Metazoa</taxon>
        <taxon>Ecdysozoa</taxon>
        <taxon>Arthropoda</taxon>
        <taxon>Hexapoda</taxon>
        <taxon>Insecta</taxon>
        <taxon>Pterygota</taxon>
        <taxon>Neoptera</taxon>
        <taxon>Endopterygota</taxon>
        <taxon>Lepidoptera</taxon>
        <taxon>Glossata</taxon>
        <taxon>Ditrysia</taxon>
        <taxon>Noctuoidea</taxon>
        <taxon>Noctuidae</taxon>
        <taxon>Amphipyrinae</taxon>
        <taxon>Spodoptera</taxon>
    </lineage>
</organism>
<name>A0A835G049_SPOEX</name>
<comment type="caution">
    <text evidence="1">The sequence shown here is derived from an EMBL/GenBank/DDBJ whole genome shotgun (WGS) entry which is preliminary data.</text>
</comment>
<evidence type="ECO:0000313" key="2">
    <source>
        <dbReference type="Proteomes" id="UP000648187"/>
    </source>
</evidence>
<dbReference type="Proteomes" id="UP000648187">
    <property type="component" value="Unassembled WGS sequence"/>
</dbReference>